<sequence length="231" mass="27334">MCLSYVISERKIDIVALQEMRWTRKGIMNRKDYSFYYSCHEKYHLLRTGFMIQYEERGAFYDILRESIRRFSVKENQISARDMNAKIGKTMPAAVLEIIQESHTPEIKKELGLSDITPVCFKEEKRKKIFYREDIDDKWNRLKQNIVAAAWVFIRFKRNVKEMNAATDNIFDALENTGIYEDIEPFYGKVHKAVEKQKNKKASRTEEIPSELIKNRGGNYIKELTDLILVI</sequence>
<evidence type="ECO:0000313" key="1">
    <source>
        <dbReference type="EMBL" id="TBU03069.1"/>
    </source>
</evidence>
<dbReference type="VEuPathDB" id="MicrosporidiaDB:CWI39_1036p0010"/>
<reference evidence="1 2" key="1">
    <citation type="submission" date="2017-12" db="EMBL/GenBank/DDBJ databases">
        <authorList>
            <person name="Pombert J.-F."/>
            <person name="Haag K.L."/>
            <person name="Ebert D."/>
        </authorList>
    </citation>
    <scope>NUCLEOTIDE SEQUENCE [LARGE SCALE GENOMIC DNA]</scope>
    <source>
        <strain evidence="1">IL-BN-2</strain>
    </source>
</reference>
<name>A0A4Q9L628_9MICR</name>
<dbReference type="Proteomes" id="UP000293045">
    <property type="component" value="Unassembled WGS sequence"/>
</dbReference>
<organism evidence="1 2">
    <name type="scientific">Hamiltosporidium magnivora</name>
    <dbReference type="NCBI Taxonomy" id="148818"/>
    <lineage>
        <taxon>Eukaryota</taxon>
        <taxon>Fungi</taxon>
        <taxon>Fungi incertae sedis</taxon>
        <taxon>Microsporidia</taxon>
        <taxon>Dubosqiidae</taxon>
        <taxon>Hamiltosporidium</taxon>
    </lineage>
</organism>
<dbReference type="AlphaFoldDB" id="A0A4Q9L628"/>
<accession>A0A4Q9L628</accession>
<protein>
    <recommendedName>
        <fullName evidence="3">Endonuclease/exonuclease/phosphatase domain-containing protein</fullName>
    </recommendedName>
</protein>
<dbReference type="EMBL" id="PIXR01001036">
    <property type="protein sequence ID" value="TBU03069.1"/>
    <property type="molecule type" value="Genomic_DNA"/>
</dbReference>
<evidence type="ECO:0000313" key="2">
    <source>
        <dbReference type="Proteomes" id="UP000293045"/>
    </source>
</evidence>
<gene>
    <name evidence="1" type="ORF">CWI39_1036p0010</name>
</gene>
<dbReference type="VEuPathDB" id="MicrosporidiaDB:CWI36_1391p0010"/>
<evidence type="ECO:0008006" key="3">
    <source>
        <dbReference type="Google" id="ProtNLM"/>
    </source>
</evidence>
<proteinExistence type="predicted"/>
<comment type="caution">
    <text evidence="1">The sequence shown here is derived from an EMBL/GenBank/DDBJ whole genome shotgun (WGS) entry which is preliminary data.</text>
</comment>